<proteinExistence type="predicted"/>
<dbReference type="STRING" id="371731.Rsw2DRAFT_1317"/>
<organism evidence="2 3">
    <name type="scientific">Rhodobacter ferrooxidans</name>
    <dbReference type="NCBI Taxonomy" id="371731"/>
    <lineage>
        <taxon>Bacteria</taxon>
        <taxon>Pseudomonadati</taxon>
        <taxon>Pseudomonadota</taxon>
        <taxon>Alphaproteobacteria</taxon>
        <taxon>Rhodobacterales</taxon>
        <taxon>Rhodobacter group</taxon>
        <taxon>Rhodobacter</taxon>
    </lineage>
</organism>
<dbReference type="AlphaFoldDB" id="C8RZT9"/>
<evidence type="ECO:0000313" key="3">
    <source>
        <dbReference type="Proteomes" id="UP000010121"/>
    </source>
</evidence>
<dbReference type="eggNOG" id="ENOG5031BIH">
    <property type="taxonomic scope" value="Bacteria"/>
</dbReference>
<keyword evidence="1" id="KW-1133">Transmembrane helix</keyword>
<gene>
    <name evidence="2" type="ORF">Rsw2DRAFT_1317</name>
</gene>
<reference evidence="2 3" key="1">
    <citation type="submission" date="2009-08" db="EMBL/GenBank/DDBJ databases">
        <title>The draft genome of Rhodobacter sp. SW2.</title>
        <authorList>
            <consortium name="US DOE Joint Genome Institute (JGI-PGF)"/>
            <person name="Lucas S."/>
            <person name="Copeland A."/>
            <person name="Lapidus A."/>
            <person name="Glavina del Rio T."/>
            <person name="Tice H."/>
            <person name="Bruce D."/>
            <person name="Goodwin L."/>
            <person name="Pitluck S."/>
            <person name="Larimer F."/>
            <person name="Land M.L."/>
            <person name="Hauser L."/>
            <person name="Emerson D."/>
        </authorList>
    </citation>
    <scope>NUCLEOTIDE SEQUENCE [LARGE SCALE GENOMIC DNA]</scope>
    <source>
        <strain evidence="2 3">SW2</strain>
    </source>
</reference>
<accession>C8RZT9</accession>
<keyword evidence="1" id="KW-0472">Membrane</keyword>
<name>C8RZT9_9RHOB</name>
<feature type="transmembrane region" description="Helical" evidence="1">
    <location>
        <begin position="39"/>
        <end position="57"/>
    </location>
</feature>
<dbReference type="EMBL" id="ACYY01000006">
    <property type="protein sequence ID" value="EEW25886.1"/>
    <property type="molecule type" value="Genomic_DNA"/>
</dbReference>
<evidence type="ECO:0000313" key="2">
    <source>
        <dbReference type="EMBL" id="EEW25886.1"/>
    </source>
</evidence>
<comment type="caution">
    <text evidence="2">The sequence shown here is derived from an EMBL/GenBank/DDBJ whole genome shotgun (WGS) entry which is preliminary data.</text>
</comment>
<dbReference type="Proteomes" id="UP000010121">
    <property type="component" value="Unassembled WGS sequence"/>
</dbReference>
<protein>
    <recommendedName>
        <fullName evidence="4">DUF3329 domain-containing protein</fullName>
    </recommendedName>
</protein>
<evidence type="ECO:0000256" key="1">
    <source>
        <dbReference type="SAM" id="Phobius"/>
    </source>
</evidence>
<keyword evidence="3" id="KW-1185">Reference proteome</keyword>
<dbReference type="RefSeq" id="WP_008029270.1">
    <property type="nucleotide sequence ID" value="NZ_ACYY01000006.1"/>
</dbReference>
<sequence>MPLIEPNHPFFKPVWRRWATGLVPIIWAGFELVWLGNPIWALIFAGFGAYALWVLVFNRPADS</sequence>
<evidence type="ECO:0008006" key="4">
    <source>
        <dbReference type="Google" id="ProtNLM"/>
    </source>
</evidence>
<keyword evidence="1" id="KW-0812">Transmembrane</keyword>
<dbReference type="OrthoDB" id="7362327at2"/>